<accession>A0A124JVR2</accession>
<dbReference type="EMBL" id="LLZS01000003">
    <property type="protein sequence ID" value="KUR72544.1"/>
    <property type="molecule type" value="Genomic_DNA"/>
</dbReference>
<feature type="domain" description="Phospholipid/glycerol acyltransferase" evidence="4">
    <location>
        <begin position="48"/>
        <end position="160"/>
    </location>
</feature>
<proteinExistence type="predicted"/>
<dbReference type="RefSeq" id="WP_067906818.1">
    <property type="nucleotide sequence ID" value="NZ_KQ954244.1"/>
</dbReference>
<comment type="pathway">
    <text evidence="1">Lipid metabolism.</text>
</comment>
<dbReference type="GO" id="GO:0006654">
    <property type="term" value="P:phosphatidic acid biosynthetic process"/>
    <property type="evidence" value="ECO:0007669"/>
    <property type="project" value="TreeGrafter"/>
</dbReference>
<name>A0A124JVR2_9SPHN</name>
<evidence type="ECO:0000256" key="3">
    <source>
        <dbReference type="ARBA" id="ARBA00023315"/>
    </source>
</evidence>
<comment type="caution">
    <text evidence="5">The sequence shown here is derived from an EMBL/GenBank/DDBJ whole genome shotgun (WGS) entry which is preliminary data.</text>
</comment>
<dbReference type="SUPFAM" id="SSF69593">
    <property type="entry name" value="Glycerol-3-phosphate (1)-acyltransferase"/>
    <property type="match status" value="1"/>
</dbReference>
<evidence type="ECO:0000256" key="2">
    <source>
        <dbReference type="ARBA" id="ARBA00022679"/>
    </source>
</evidence>
<protein>
    <submittedName>
        <fullName evidence="5">Acyltransferase</fullName>
    </submittedName>
</protein>
<keyword evidence="6" id="KW-1185">Reference proteome</keyword>
<gene>
    <name evidence="5" type="ORF">AQZ52_04685</name>
</gene>
<dbReference type="Proteomes" id="UP000058012">
    <property type="component" value="Unassembled WGS sequence"/>
</dbReference>
<keyword evidence="3 5" id="KW-0012">Acyltransferase</keyword>
<sequence>MYAGTVARDRESGQASLPSRVVKRALLGFYRMQGWRAIGAPPAGGRYVIIAAPHTSNWDFVYFLGLVNELGIDAHFMAKDSLFRWPMGGFMHDMGGISIDRSARHNVVDAMIAEFARREHFALTIAPEGTRSAVNQWRTGFYHIALGAGVPMVVGLMDYGRKVGGLGPAIMPTGDYKADMQQVAEIYQSVTPKHPERGIKDFAGMFDA</sequence>
<dbReference type="Pfam" id="PF01553">
    <property type="entry name" value="Acyltransferase"/>
    <property type="match status" value="1"/>
</dbReference>
<dbReference type="AlphaFoldDB" id="A0A124JVR2"/>
<reference evidence="5 6" key="1">
    <citation type="submission" date="2015-10" db="EMBL/GenBank/DDBJ databases">
        <title>Draft genome sequence of Novosphingobium fuchskuhlense DSM 25065 isolated from a surface water sample of the southwest basin of Lake Grosse Fuchskuhle.</title>
        <authorList>
            <person name="Ruckert C."/>
            <person name="Winkler A."/>
            <person name="Glaeser J."/>
            <person name="Grossart H.-P."/>
            <person name="Kalinowski J."/>
            <person name="Glaeser S."/>
        </authorList>
    </citation>
    <scope>NUCLEOTIDE SEQUENCE [LARGE SCALE GENOMIC DNA]</scope>
    <source>
        <strain evidence="5 6">FNE08-7</strain>
    </source>
</reference>
<dbReference type="PANTHER" id="PTHR10434">
    <property type="entry name" value="1-ACYL-SN-GLYCEROL-3-PHOSPHATE ACYLTRANSFERASE"/>
    <property type="match status" value="1"/>
</dbReference>
<dbReference type="SMART" id="SM00563">
    <property type="entry name" value="PlsC"/>
    <property type="match status" value="1"/>
</dbReference>
<organism evidence="5 6">
    <name type="scientific">Novosphingobium fuchskuhlense</name>
    <dbReference type="NCBI Taxonomy" id="1117702"/>
    <lineage>
        <taxon>Bacteria</taxon>
        <taxon>Pseudomonadati</taxon>
        <taxon>Pseudomonadota</taxon>
        <taxon>Alphaproteobacteria</taxon>
        <taxon>Sphingomonadales</taxon>
        <taxon>Sphingomonadaceae</taxon>
        <taxon>Novosphingobium</taxon>
    </lineage>
</organism>
<dbReference type="PANTHER" id="PTHR10434:SF9">
    <property type="entry name" value="PHOSPHOLIPID_GLYCEROL ACYLTRANSFERASE DOMAIN-CONTAINING PROTEIN"/>
    <property type="match status" value="1"/>
</dbReference>
<dbReference type="CDD" id="cd07988">
    <property type="entry name" value="LPLAT_ABO13168-like"/>
    <property type="match status" value="1"/>
</dbReference>
<dbReference type="InterPro" id="IPR002123">
    <property type="entry name" value="Plipid/glycerol_acylTrfase"/>
</dbReference>
<evidence type="ECO:0000256" key="1">
    <source>
        <dbReference type="ARBA" id="ARBA00005189"/>
    </source>
</evidence>
<dbReference type="STRING" id="1117702.AQZ52_04685"/>
<dbReference type="GO" id="GO:0003841">
    <property type="term" value="F:1-acylglycerol-3-phosphate O-acyltransferase activity"/>
    <property type="evidence" value="ECO:0007669"/>
    <property type="project" value="TreeGrafter"/>
</dbReference>
<evidence type="ECO:0000313" key="5">
    <source>
        <dbReference type="EMBL" id="KUR72544.1"/>
    </source>
</evidence>
<keyword evidence="2 5" id="KW-0808">Transferase</keyword>
<evidence type="ECO:0000313" key="6">
    <source>
        <dbReference type="Proteomes" id="UP000058012"/>
    </source>
</evidence>
<evidence type="ECO:0000259" key="4">
    <source>
        <dbReference type="SMART" id="SM00563"/>
    </source>
</evidence>
<dbReference type="OrthoDB" id="9796839at2"/>